<dbReference type="Proteomes" id="UP000326367">
    <property type="component" value="Unassembled WGS sequence"/>
</dbReference>
<dbReference type="PANTHER" id="PTHR16222">
    <property type="entry name" value="ADP-RIBOSYLGLYCOHYDROLASE"/>
    <property type="match status" value="1"/>
</dbReference>
<reference evidence="1 2" key="1">
    <citation type="journal article" date="2020" name="Antonie Van Leeuwenhoek">
        <title>Stenotrophomonas cyclobalanopsidis sp. nov., isolated from the leaf spot disease of Cyclobalanopsis patelliformis.</title>
        <authorList>
            <person name="Bian D.R."/>
            <person name="Xue H."/>
            <person name="Piao C.G."/>
            <person name="Li Y."/>
        </authorList>
    </citation>
    <scope>NUCLEOTIDE SEQUENCE [LARGE SCALE GENOMIC DNA]</scope>
    <source>
        <strain evidence="1 2">TPQG1-4</strain>
    </source>
</reference>
<gene>
    <name evidence="1" type="ORF">FJU31_03965</name>
</gene>
<proteinExistence type="predicted"/>
<dbReference type="InterPro" id="IPR005502">
    <property type="entry name" value="Ribosyl_crysJ1"/>
</dbReference>
<dbReference type="RefSeq" id="WP_150453575.1">
    <property type="nucleotide sequence ID" value="NZ_VYKI01000003.1"/>
</dbReference>
<accession>A0ABQ6T4I5</accession>
<dbReference type="PANTHER" id="PTHR16222:SF12">
    <property type="entry name" value="ADP-RIBOSYLGLYCOHYDROLASE-RELATED"/>
    <property type="match status" value="1"/>
</dbReference>
<dbReference type="Pfam" id="PF03747">
    <property type="entry name" value="ADP_ribosyl_GH"/>
    <property type="match status" value="1"/>
</dbReference>
<evidence type="ECO:0000313" key="1">
    <source>
        <dbReference type="EMBL" id="KAA9003469.1"/>
    </source>
</evidence>
<dbReference type="InterPro" id="IPR036705">
    <property type="entry name" value="Ribosyl_crysJ1_sf"/>
</dbReference>
<keyword evidence="2" id="KW-1185">Reference proteome</keyword>
<dbReference type="SUPFAM" id="SSF101478">
    <property type="entry name" value="ADP-ribosylglycohydrolase"/>
    <property type="match status" value="1"/>
</dbReference>
<dbReference type="InterPro" id="IPR050792">
    <property type="entry name" value="ADP-ribosylglycohydrolase"/>
</dbReference>
<name>A0ABQ6T4I5_9GAMM</name>
<dbReference type="EMBL" id="VYKI01000003">
    <property type="protein sequence ID" value="KAA9003469.1"/>
    <property type="molecule type" value="Genomic_DNA"/>
</dbReference>
<comment type="caution">
    <text evidence="1">The sequence shown here is derived from an EMBL/GenBank/DDBJ whole genome shotgun (WGS) entry which is preliminary data.</text>
</comment>
<evidence type="ECO:0000313" key="2">
    <source>
        <dbReference type="Proteomes" id="UP000326367"/>
    </source>
</evidence>
<protein>
    <submittedName>
        <fullName evidence="1">ADP-ribosylglycohydrolase family protein</fullName>
    </submittedName>
</protein>
<sequence>MIQIDNFRGALLGLACGDAVGTTVEFKPRGSFTPLTDMVGGGPFNLKRGQWTDDTSMAMCLAESLVRCDEFDPRDQMTRYANWYRNGYWSATGECFDIGMATRAAIDQFLLSGQPLSGNDDPRSAGNGSIMRLAPVVLRYAGTPELPAMAELSSRTTHATRECLDACRLLAAAIERALDGQSKQAVLDLRDIPVQGERLQQIAAGQYQQASREQIRGSGYVVDSLEAAFWCFHRHETFAAAVLEAANLGDDADTTAAVLGQLAGAFHGAAGIPAHWLQVLAMRAEIQVLADALCERNRAARAGEGFAVAREPS</sequence>
<organism evidence="1 2">
    <name type="scientific">Stenotrophomonas cyclobalanopsidis</name>
    <dbReference type="NCBI Taxonomy" id="2771362"/>
    <lineage>
        <taxon>Bacteria</taxon>
        <taxon>Pseudomonadati</taxon>
        <taxon>Pseudomonadota</taxon>
        <taxon>Gammaproteobacteria</taxon>
        <taxon>Lysobacterales</taxon>
        <taxon>Lysobacteraceae</taxon>
        <taxon>Stenotrophomonas</taxon>
    </lineage>
</organism>
<dbReference type="Gene3D" id="1.10.4080.10">
    <property type="entry name" value="ADP-ribosylation/Crystallin J1"/>
    <property type="match status" value="1"/>
</dbReference>